<comment type="caution">
    <text evidence="3">The sequence shown here is derived from an EMBL/GenBank/DDBJ whole genome shotgun (WGS) entry which is preliminary data.</text>
</comment>
<dbReference type="AlphaFoldDB" id="A0A7J6P0E8"/>
<feature type="region of interest" description="Disordered" evidence="1">
    <location>
        <begin position="413"/>
        <end position="432"/>
    </location>
</feature>
<feature type="region of interest" description="Disordered" evidence="1">
    <location>
        <begin position="336"/>
        <end position="402"/>
    </location>
</feature>
<organism evidence="3 4">
    <name type="scientific">Perkinsus olseni</name>
    <name type="common">Perkinsus atlanticus</name>
    <dbReference type="NCBI Taxonomy" id="32597"/>
    <lineage>
        <taxon>Eukaryota</taxon>
        <taxon>Sar</taxon>
        <taxon>Alveolata</taxon>
        <taxon>Perkinsozoa</taxon>
        <taxon>Perkinsea</taxon>
        <taxon>Perkinsida</taxon>
        <taxon>Perkinsidae</taxon>
        <taxon>Perkinsus</taxon>
    </lineage>
</organism>
<dbReference type="EMBL" id="JABANP010000120">
    <property type="protein sequence ID" value="KAF4689602.1"/>
    <property type="molecule type" value="Genomic_DNA"/>
</dbReference>
<feature type="signal peptide" evidence="2">
    <location>
        <begin position="1"/>
        <end position="16"/>
    </location>
</feature>
<feature type="chain" id="PRO_5029713633" evidence="2">
    <location>
        <begin position="17"/>
        <end position="432"/>
    </location>
</feature>
<evidence type="ECO:0000313" key="4">
    <source>
        <dbReference type="Proteomes" id="UP000541610"/>
    </source>
</evidence>
<evidence type="ECO:0000313" key="3">
    <source>
        <dbReference type="EMBL" id="KAF4689602.1"/>
    </source>
</evidence>
<name>A0A7J6P0E8_PEROL</name>
<gene>
    <name evidence="3" type="ORF">FOZ60_001500</name>
</gene>
<protein>
    <submittedName>
        <fullName evidence="3">Uncharacterized protein</fullName>
    </submittedName>
</protein>
<dbReference type="Proteomes" id="UP000541610">
    <property type="component" value="Unassembled WGS sequence"/>
</dbReference>
<accession>A0A7J6P0E8</accession>
<proteinExistence type="predicted"/>
<keyword evidence="2" id="KW-0732">Signal</keyword>
<evidence type="ECO:0000256" key="1">
    <source>
        <dbReference type="SAM" id="MobiDB-lite"/>
    </source>
</evidence>
<sequence length="432" mass="47565">MFRSALLYVGLWQAAAEGHESSEESILPTKIPQPPTGGDDYHGHDLLDPLQTLYHLYHQGMGGVHHEIMDFMSGALGDVGDITDIMLGDFFDTRKTAKFGIYSSDFNLDEYGSVGTDVTVYAKTKEYNVNKDDFRYLTVDVHGGSFGHWFGYNPTVKMYNGVGNVYISAYYFRPLPVEPYMASGNHSMDEATTTTPKPEQYGHGHDEDYHHVTLTAKARANIYLPWGQTAVPSAMRGSTVLSSTESTRLGDVLLAMRKHSGYMRGYRVKPLAHGLPFILQWRGVQRGMQSSTAKIERGCGGFCVFGDYGPMYTVDDTYRVEDSTIELSFDHSVLTATTPYPHSDTTKPDTPETEGPMMESTTTEGPMMESTTTEGPMMESTTTEGPMMESTTTEGPMMESTTTEGPMMEYTTESSVVTSPPAGVTTVAPILP</sequence>
<evidence type="ECO:0000256" key="2">
    <source>
        <dbReference type="SAM" id="SignalP"/>
    </source>
</evidence>
<feature type="compositionally biased region" description="Polar residues" evidence="1">
    <location>
        <begin position="359"/>
        <end position="402"/>
    </location>
</feature>
<reference evidence="3 4" key="1">
    <citation type="submission" date="2020-04" db="EMBL/GenBank/DDBJ databases">
        <title>Perkinsus olseni comparative genomics.</title>
        <authorList>
            <person name="Bogema D.R."/>
        </authorList>
    </citation>
    <scope>NUCLEOTIDE SEQUENCE [LARGE SCALE GENOMIC DNA]</scope>
    <source>
        <strain evidence="3">00978-12</strain>
    </source>
</reference>